<evidence type="ECO:0000256" key="1">
    <source>
        <dbReference type="SAM" id="MobiDB-lite"/>
    </source>
</evidence>
<feature type="region of interest" description="Disordered" evidence="1">
    <location>
        <begin position="433"/>
        <end position="483"/>
    </location>
</feature>
<feature type="compositionally biased region" description="Basic and acidic residues" evidence="1">
    <location>
        <begin position="578"/>
        <end position="588"/>
    </location>
</feature>
<organism evidence="3 4">
    <name type="scientific">Delitschia confertaspora ATCC 74209</name>
    <dbReference type="NCBI Taxonomy" id="1513339"/>
    <lineage>
        <taxon>Eukaryota</taxon>
        <taxon>Fungi</taxon>
        <taxon>Dikarya</taxon>
        <taxon>Ascomycota</taxon>
        <taxon>Pezizomycotina</taxon>
        <taxon>Dothideomycetes</taxon>
        <taxon>Pleosporomycetidae</taxon>
        <taxon>Pleosporales</taxon>
        <taxon>Delitschiaceae</taxon>
        <taxon>Delitschia</taxon>
    </lineage>
</organism>
<dbReference type="InterPro" id="IPR055781">
    <property type="entry name" value="DUF7357"/>
</dbReference>
<gene>
    <name evidence="3" type="ORF">GQ43DRAFT_459463</name>
</gene>
<evidence type="ECO:0000313" key="4">
    <source>
        <dbReference type="Proteomes" id="UP000799536"/>
    </source>
</evidence>
<dbReference type="AlphaFoldDB" id="A0A9P4JVT1"/>
<feature type="region of interest" description="Disordered" evidence="1">
    <location>
        <begin position="180"/>
        <end position="336"/>
    </location>
</feature>
<feature type="region of interest" description="Disordered" evidence="1">
    <location>
        <begin position="372"/>
        <end position="414"/>
    </location>
</feature>
<feature type="region of interest" description="Disordered" evidence="1">
    <location>
        <begin position="567"/>
        <end position="611"/>
    </location>
</feature>
<feature type="compositionally biased region" description="Acidic residues" evidence="1">
    <location>
        <begin position="141"/>
        <end position="156"/>
    </location>
</feature>
<evidence type="ECO:0000259" key="2">
    <source>
        <dbReference type="Pfam" id="PF24054"/>
    </source>
</evidence>
<reference evidence="3" key="1">
    <citation type="journal article" date="2020" name="Stud. Mycol.">
        <title>101 Dothideomycetes genomes: a test case for predicting lifestyles and emergence of pathogens.</title>
        <authorList>
            <person name="Haridas S."/>
            <person name="Albert R."/>
            <person name="Binder M."/>
            <person name="Bloem J."/>
            <person name="Labutti K."/>
            <person name="Salamov A."/>
            <person name="Andreopoulos B."/>
            <person name="Baker S."/>
            <person name="Barry K."/>
            <person name="Bills G."/>
            <person name="Bluhm B."/>
            <person name="Cannon C."/>
            <person name="Castanera R."/>
            <person name="Culley D."/>
            <person name="Daum C."/>
            <person name="Ezra D."/>
            <person name="Gonzalez J."/>
            <person name="Henrissat B."/>
            <person name="Kuo A."/>
            <person name="Liang C."/>
            <person name="Lipzen A."/>
            <person name="Lutzoni F."/>
            <person name="Magnuson J."/>
            <person name="Mondo S."/>
            <person name="Nolan M."/>
            <person name="Ohm R."/>
            <person name="Pangilinan J."/>
            <person name="Park H.-J."/>
            <person name="Ramirez L."/>
            <person name="Alfaro M."/>
            <person name="Sun H."/>
            <person name="Tritt A."/>
            <person name="Yoshinaga Y."/>
            <person name="Zwiers L.-H."/>
            <person name="Turgeon B."/>
            <person name="Goodwin S."/>
            <person name="Spatafora J."/>
            <person name="Crous P."/>
            <person name="Grigoriev I."/>
        </authorList>
    </citation>
    <scope>NUCLEOTIDE SEQUENCE</scope>
    <source>
        <strain evidence="3">ATCC 74209</strain>
    </source>
</reference>
<dbReference type="OrthoDB" id="5368821at2759"/>
<feature type="compositionally biased region" description="Low complexity" evidence="1">
    <location>
        <begin position="265"/>
        <end position="288"/>
    </location>
</feature>
<dbReference type="Pfam" id="PF24054">
    <property type="entry name" value="DUF7357"/>
    <property type="match status" value="1"/>
</dbReference>
<dbReference type="Proteomes" id="UP000799536">
    <property type="component" value="Unassembled WGS sequence"/>
</dbReference>
<comment type="caution">
    <text evidence="3">The sequence shown here is derived from an EMBL/GenBank/DDBJ whole genome shotgun (WGS) entry which is preliminary data.</text>
</comment>
<sequence length="830" mass="93317">MRLRLTVYRHKLPPILVLWSIPAYRMKQSNYTIAQLLEDVNDMVPLESDTWAMDDYVVEIEGFECLHYAAVAQTLSNDDNVCIRPLQTAEIRSRTLSGRYQISAAGQHLIDGVPFGRPYLRQPNRPAIRIPPRKRSRLTISEEEEEGEDSAMDDSVVDSSAFTVPAGPVPRWWKQLALRETEDGREGEEETGKQRGVQHSARGHGAANYGQGKMVQFEEGSESDEEFIPEEQQDDSVEESTEEDEEDEEEEEEEEEEDDDDEISDVSSEYVDNASASRSSSSSASESSSSDESETTSKPEVLCSKPVSLRTAAGVPGEGTSVTKQRNRRRKETQKLNRLKGLGILRHDATLADLREWTKSSEISRLELLEKAKQQHHRGTQPQAQAVHHSEKLSKPKVTHVPAQQNQSRTIAEEKQVFEQRRLELLKAIEGGGIDVTPTNEKKRKAKGTAPSFNADSPGLDAAASVTKIEPAANDNTASTDRSAKRLRLDVAGSRRMLFSSLGLRAPKTKEDAERLQVKLAEGGRKPVKRPSKEDDHIPELQDPDGWKSRINLSAFECWDEEVELSAPPFPFTQHWDPASKRMEEERKKSRKKKKGMHPDSHPMENTDESVQLNYENGVEDTGNKRDVDRDIQLQLQRDMHDAENKHDLPLAPADPSTLPPLLTTDVKVGTVIVFKRWVCTAETHWCPELSGVQTAEIEEITEAETLKLRLAERDRPVKQRKYAANGNRVYEKFDQIELNDSDDESDDVIYESYDQLVEPRLLQAAAAETEKEPGNLEAMPAETPDQLESSAYHLNKIPSTSPPSYNDVNEFPLANDANGTDQEMMLVQA</sequence>
<protein>
    <recommendedName>
        <fullName evidence="2">DUF7357 domain-containing protein</fullName>
    </recommendedName>
</protein>
<feature type="compositionally biased region" description="Acidic residues" evidence="1">
    <location>
        <begin position="219"/>
        <end position="264"/>
    </location>
</feature>
<feature type="domain" description="DUF7357" evidence="2">
    <location>
        <begin position="1"/>
        <end position="133"/>
    </location>
</feature>
<feature type="region of interest" description="Disordered" evidence="1">
    <location>
        <begin position="506"/>
        <end position="547"/>
    </location>
</feature>
<name>A0A9P4JVT1_9PLEO</name>
<evidence type="ECO:0000313" key="3">
    <source>
        <dbReference type="EMBL" id="KAF2206065.1"/>
    </source>
</evidence>
<dbReference type="EMBL" id="ML993846">
    <property type="protein sequence ID" value="KAF2206065.1"/>
    <property type="molecule type" value="Genomic_DNA"/>
</dbReference>
<accession>A0A9P4JVT1</accession>
<feature type="region of interest" description="Disordered" evidence="1">
    <location>
        <begin position="121"/>
        <end position="164"/>
    </location>
</feature>
<keyword evidence="4" id="KW-1185">Reference proteome</keyword>
<proteinExistence type="predicted"/>
<feature type="compositionally biased region" description="Basic and acidic residues" evidence="1">
    <location>
        <begin position="508"/>
        <end position="547"/>
    </location>
</feature>